<accession>A0ACB9BS92</accession>
<dbReference type="Proteomes" id="UP001056120">
    <property type="component" value="Linkage Group LG22"/>
</dbReference>
<gene>
    <name evidence="1" type="ORF">L1987_64647</name>
</gene>
<reference evidence="1 2" key="2">
    <citation type="journal article" date="2022" name="Mol. Ecol. Resour.">
        <title>The genomes of chicory, endive, great burdock and yacon provide insights into Asteraceae paleo-polyploidization history and plant inulin production.</title>
        <authorList>
            <person name="Fan W."/>
            <person name="Wang S."/>
            <person name="Wang H."/>
            <person name="Wang A."/>
            <person name="Jiang F."/>
            <person name="Liu H."/>
            <person name="Zhao H."/>
            <person name="Xu D."/>
            <person name="Zhang Y."/>
        </authorList>
    </citation>
    <scope>NUCLEOTIDE SEQUENCE [LARGE SCALE GENOMIC DNA]</scope>
    <source>
        <strain evidence="2">cv. Yunnan</strain>
        <tissue evidence="1">Leaves</tissue>
    </source>
</reference>
<comment type="caution">
    <text evidence="1">The sequence shown here is derived from an EMBL/GenBank/DDBJ whole genome shotgun (WGS) entry which is preliminary data.</text>
</comment>
<sequence length="141" mass="16809">MMQEIVSSKRKWRSEEDNPTRPPIDHDEEEAKEYRNENIDDFNMNNAARPSVEIVERPKRIKKPSSIVLSPYIVYKKKLQKTNAHFDVKKAREFYASLQASLEREFRMSMTIKAPLRWEFWRNLLALDGSNEWFETDVSTI</sequence>
<evidence type="ECO:0000313" key="2">
    <source>
        <dbReference type="Proteomes" id="UP001056120"/>
    </source>
</evidence>
<keyword evidence="2" id="KW-1185">Reference proteome</keyword>
<protein>
    <submittedName>
        <fullName evidence="1">Uncharacterized protein</fullName>
    </submittedName>
</protein>
<name>A0ACB9BS92_9ASTR</name>
<proteinExistence type="predicted"/>
<reference evidence="2" key="1">
    <citation type="journal article" date="2022" name="Mol. Ecol. Resour.">
        <title>The genomes of chicory, endive, great burdock and yacon provide insights into Asteraceae palaeo-polyploidization history and plant inulin production.</title>
        <authorList>
            <person name="Fan W."/>
            <person name="Wang S."/>
            <person name="Wang H."/>
            <person name="Wang A."/>
            <person name="Jiang F."/>
            <person name="Liu H."/>
            <person name="Zhao H."/>
            <person name="Xu D."/>
            <person name="Zhang Y."/>
        </authorList>
    </citation>
    <scope>NUCLEOTIDE SEQUENCE [LARGE SCALE GENOMIC DNA]</scope>
    <source>
        <strain evidence="2">cv. Yunnan</strain>
    </source>
</reference>
<evidence type="ECO:0000313" key="1">
    <source>
        <dbReference type="EMBL" id="KAI3724880.1"/>
    </source>
</evidence>
<dbReference type="EMBL" id="CM042039">
    <property type="protein sequence ID" value="KAI3724880.1"/>
    <property type="molecule type" value="Genomic_DNA"/>
</dbReference>
<organism evidence="1 2">
    <name type="scientific">Smallanthus sonchifolius</name>
    <dbReference type="NCBI Taxonomy" id="185202"/>
    <lineage>
        <taxon>Eukaryota</taxon>
        <taxon>Viridiplantae</taxon>
        <taxon>Streptophyta</taxon>
        <taxon>Embryophyta</taxon>
        <taxon>Tracheophyta</taxon>
        <taxon>Spermatophyta</taxon>
        <taxon>Magnoliopsida</taxon>
        <taxon>eudicotyledons</taxon>
        <taxon>Gunneridae</taxon>
        <taxon>Pentapetalae</taxon>
        <taxon>asterids</taxon>
        <taxon>campanulids</taxon>
        <taxon>Asterales</taxon>
        <taxon>Asteraceae</taxon>
        <taxon>Asteroideae</taxon>
        <taxon>Heliantheae alliance</taxon>
        <taxon>Millerieae</taxon>
        <taxon>Smallanthus</taxon>
    </lineage>
</organism>